<dbReference type="InterPro" id="IPR027417">
    <property type="entry name" value="P-loop_NTPase"/>
</dbReference>
<comment type="function">
    <text evidence="4">RNA helicase.</text>
</comment>
<feature type="non-terminal residue" evidence="6">
    <location>
        <position position="191"/>
    </location>
</feature>
<keyword evidence="3 4" id="KW-0067">ATP-binding</keyword>
<dbReference type="GO" id="GO:0016787">
    <property type="term" value="F:hydrolase activity"/>
    <property type="evidence" value="ECO:0007669"/>
    <property type="project" value="UniProtKB-KW"/>
</dbReference>
<comment type="similarity">
    <text evidence="4">Belongs to the DEAD box helicase family.</text>
</comment>
<keyword evidence="2 4" id="KW-0378">Hydrolase</keyword>
<evidence type="ECO:0000256" key="2">
    <source>
        <dbReference type="ARBA" id="ARBA00022801"/>
    </source>
</evidence>
<dbReference type="EC" id="3.6.4.13" evidence="4"/>
<evidence type="ECO:0000313" key="6">
    <source>
        <dbReference type="EMBL" id="CAG8640679.1"/>
    </source>
</evidence>
<evidence type="ECO:0000259" key="5">
    <source>
        <dbReference type="Pfam" id="PF00270"/>
    </source>
</evidence>
<comment type="domain">
    <text evidence="4">The Q motif is unique to and characteristic of the DEAD box family of RNA helicases and controls ATP binding and hydrolysis.</text>
</comment>
<accession>A0A9N9GZ91</accession>
<protein>
    <recommendedName>
        <fullName evidence="4">ATP-dependent RNA helicase</fullName>
        <ecNumber evidence="4">3.6.4.13</ecNumber>
    </recommendedName>
</protein>
<proteinExistence type="inferred from homology"/>
<evidence type="ECO:0000256" key="1">
    <source>
        <dbReference type="ARBA" id="ARBA00022741"/>
    </source>
</evidence>
<evidence type="ECO:0000313" key="7">
    <source>
        <dbReference type="Proteomes" id="UP000789342"/>
    </source>
</evidence>
<dbReference type="Pfam" id="PF00270">
    <property type="entry name" value="DEAD"/>
    <property type="match status" value="1"/>
</dbReference>
<keyword evidence="7" id="KW-1185">Reference proteome</keyword>
<organism evidence="6 7">
    <name type="scientific">Acaulospora morrowiae</name>
    <dbReference type="NCBI Taxonomy" id="94023"/>
    <lineage>
        <taxon>Eukaryota</taxon>
        <taxon>Fungi</taxon>
        <taxon>Fungi incertae sedis</taxon>
        <taxon>Mucoromycota</taxon>
        <taxon>Glomeromycotina</taxon>
        <taxon>Glomeromycetes</taxon>
        <taxon>Diversisporales</taxon>
        <taxon>Acaulosporaceae</taxon>
        <taxon>Acaulospora</taxon>
    </lineage>
</organism>
<gene>
    <name evidence="6" type="ORF">AMORRO_LOCUS9502</name>
</gene>
<evidence type="ECO:0000256" key="4">
    <source>
        <dbReference type="RuleBase" id="RU365068"/>
    </source>
</evidence>
<dbReference type="GO" id="GO:0003724">
    <property type="term" value="F:RNA helicase activity"/>
    <property type="evidence" value="ECO:0007669"/>
    <property type="project" value="UniProtKB-EC"/>
</dbReference>
<keyword evidence="4" id="KW-0694">RNA-binding</keyword>
<dbReference type="SUPFAM" id="SSF52540">
    <property type="entry name" value="P-loop containing nucleoside triphosphate hydrolases"/>
    <property type="match status" value="1"/>
</dbReference>
<reference evidence="6" key="1">
    <citation type="submission" date="2021-06" db="EMBL/GenBank/DDBJ databases">
        <authorList>
            <person name="Kallberg Y."/>
            <person name="Tangrot J."/>
            <person name="Rosling A."/>
        </authorList>
    </citation>
    <scope>NUCLEOTIDE SEQUENCE</scope>
    <source>
        <strain evidence="6">CL551</strain>
    </source>
</reference>
<dbReference type="GO" id="GO:0003723">
    <property type="term" value="F:RNA binding"/>
    <property type="evidence" value="ECO:0007669"/>
    <property type="project" value="UniProtKB-UniRule"/>
</dbReference>
<dbReference type="PANTHER" id="PTHR24031">
    <property type="entry name" value="RNA HELICASE"/>
    <property type="match status" value="1"/>
</dbReference>
<comment type="caution">
    <text evidence="6">The sequence shown here is derived from an EMBL/GenBank/DDBJ whole genome shotgun (WGS) entry which is preliminary data.</text>
</comment>
<keyword evidence="1 4" id="KW-0547">Nucleotide-binding</keyword>
<dbReference type="Gene3D" id="3.40.50.300">
    <property type="entry name" value="P-loop containing nucleotide triphosphate hydrolases"/>
    <property type="match status" value="1"/>
</dbReference>
<dbReference type="GO" id="GO:0005524">
    <property type="term" value="F:ATP binding"/>
    <property type="evidence" value="ECO:0007669"/>
    <property type="project" value="UniProtKB-UniRule"/>
</dbReference>
<dbReference type="InterPro" id="IPR011545">
    <property type="entry name" value="DEAD/DEAH_box_helicase_dom"/>
</dbReference>
<dbReference type="Proteomes" id="UP000789342">
    <property type="component" value="Unassembled WGS sequence"/>
</dbReference>
<feature type="domain" description="DEAD/DEAH-box helicase" evidence="5">
    <location>
        <begin position="142"/>
        <end position="182"/>
    </location>
</feature>
<keyword evidence="4" id="KW-0347">Helicase</keyword>
<comment type="catalytic activity">
    <reaction evidence="4">
        <text>ATP + H2O = ADP + phosphate + H(+)</text>
        <dbReference type="Rhea" id="RHEA:13065"/>
        <dbReference type="ChEBI" id="CHEBI:15377"/>
        <dbReference type="ChEBI" id="CHEBI:15378"/>
        <dbReference type="ChEBI" id="CHEBI:30616"/>
        <dbReference type="ChEBI" id="CHEBI:43474"/>
        <dbReference type="ChEBI" id="CHEBI:456216"/>
        <dbReference type="EC" id="3.6.4.13"/>
    </reaction>
</comment>
<name>A0A9N9GZ91_9GLOM</name>
<dbReference type="EMBL" id="CAJVPV010009352">
    <property type="protein sequence ID" value="CAG8640679.1"/>
    <property type="molecule type" value="Genomic_DNA"/>
</dbReference>
<sequence length="191" mass="21524">MSLQNWLGGIRLTRTSVSFAKVNFSSALRNKNIELSLGFQQLRRYTSSDVFKYARLRPELRTSDGRFALTKNLVYFANARSYTVGRIETQREEISGSEAELGESDIVSNDEYVPAQFDEITAISPNTQKALKQEFRYKTMSKVQDAVLSRAPIEGDLFVKAKTGTGKTLAFLIPAIETMLRNSHPNNDGRM</sequence>
<dbReference type="AlphaFoldDB" id="A0A9N9GZ91"/>
<dbReference type="OrthoDB" id="193716at2759"/>
<evidence type="ECO:0000256" key="3">
    <source>
        <dbReference type="ARBA" id="ARBA00022840"/>
    </source>
</evidence>